<proteinExistence type="predicted"/>
<evidence type="ECO:0000313" key="2">
    <source>
        <dbReference type="Proteomes" id="UP001165085"/>
    </source>
</evidence>
<accession>A0A9W7AEF6</accession>
<dbReference type="AlphaFoldDB" id="A0A9W7AEF6"/>
<name>A0A9W7AEF6_9STRA</name>
<keyword evidence="2" id="KW-1185">Reference proteome</keyword>
<dbReference type="OrthoDB" id="197948at2759"/>
<organism evidence="1 2">
    <name type="scientific">Triparma strigata</name>
    <dbReference type="NCBI Taxonomy" id="1606541"/>
    <lineage>
        <taxon>Eukaryota</taxon>
        <taxon>Sar</taxon>
        <taxon>Stramenopiles</taxon>
        <taxon>Ochrophyta</taxon>
        <taxon>Bolidophyceae</taxon>
        <taxon>Parmales</taxon>
        <taxon>Triparmaceae</taxon>
        <taxon>Triparma</taxon>
    </lineage>
</organism>
<protein>
    <submittedName>
        <fullName evidence="1">Uncharacterized protein</fullName>
    </submittedName>
</protein>
<sequence length="169" mass="18334">MLNADLSDNSERTLSAPLMSSLDETGVLFYDTDAVTMIPSQVAAGYLTLLTADISLSLPALLDGNVVDAAFGISSQSIPASVTIRNNIAEAKKHMKGLPKERQRQAVSAYQKLFQIIIKYHEAMADAGLVRCCKEGEIRRVAVMEVKRAFLVLAEEGVPPPPRDDDSVE</sequence>
<evidence type="ECO:0000313" key="1">
    <source>
        <dbReference type="EMBL" id="GMH69011.1"/>
    </source>
</evidence>
<gene>
    <name evidence="1" type="ORF">TrST_g3206</name>
</gene>
<reference evidence="2" key="1">
    <citation type="journal article" date="2023" name="Commun. Biol.">
        <title>Genome analysis of Parmales, the sister group of diatoms, reveals the evolutionary specialization of diatoms from phago-mixotrophs to photoautotrophs.</title>
        <authorList>
            <person name="Ban H."/>
            <person name="Sato S."/>
            <person name="Yoshikawa S."/>
            <person name="Yamada K."/>
            <person name="Nakamura Y."/>
            <person name="Ichinomiya M."/>
            <person name="Sato N."/>
            <person name="Blanc-Mathieu R."/>
            <person name="Endo H."/>
            <person name="Kuwata A."/>
            <person name="Ogata H."/>
        </authorList>
    </citation>
    <scope>NUCLEOTIDE SEQUENCE [LARGE SCALE GENOMIC DNA]</scope>
    <source>
        <strain evidence="2">NIES 3701</strain>
    </source>
</reference>
<dbReference type="Proteomes" id="UP001165085">
    <property type="component" value="Unassembled WGS sequence"/>
</dbReference>
<dbReference type="EMBL" id="BRXY01000129">
    <property type="protein sequence ID" value="GMH69011.1"/>
    <property type="molecule type" value="Genomic_DNA"/>
</dbReference>
<comment type="caution">
    <text evidence="1">The sequence shown here is derived from an EMBL/GenBank/DDBJ whole genome shotgun (WGS) entry which is preliminary data.</text>
</comment>